<accession>A0ABT0UD98</accession>
<dbReference type="RefSeq" id="WP_250932331.1">
    <property type="nucleotide sequence ID" value="NZ_JAMQBK010000085.1"/>
</dbReference>
<organism evidence="2 3">
    <name type="scientific">Aporhodopirellula aestuarii</name>
    <dbReference type="NCBI Taxonomy" id="2950107"/>
    <lineage>
        <taxon>Bacteria</taxon>
        <taxon>Pseudomonadati</taxon>
        <taxon>Planctomycetota</taxon>
        <taxon>Planctomycetia</taxon>
        <taxon>Pirellulales</taxon>
        <taxon>Pirellulaceae</taxon>
        <taxon>Aporhodopirellula</taxon>
    </lineage>
</organism>
<keyword evidence="1" id="KW-0472">Membrane</keyword>
<keyword evidence="1" id="KW-1133">Transmembrane helix</keyword>
<evidence type="ECO:0000313" key="2">
    <source>
        <dbReference type="EMBL" id="MCM2374440.1"/>
    </source>
</evidence>
<dbReference type="Proteomes" id="UP001202961">
    <property type="component" value="Unassembled WGS sequence"/>
</dbReference>
<reference evidence="2 3" key="1">
    <citation type="journal article" date="2022" name="Syst. Appl. Microbiol.">
        <title>Rhodopirellula aestuarii sp. nov., a novel member of the genus Rhodopirellula isolated from brackish sediments collected in the Tagus River estuary, Portugal.</title>
        <authorList>
            <person name="Vitorino I.R."/>
            <person name="Klimek D."/>
            <person name="Calusinska M."/>
            <person name="Lobo-da-Cunha A."/>
            <person name="Vasconcelos V."/>
            <person name="Lage O.M."/>
        </authorList>
    </citation>
    <scope>NUCLEOTIDE SEQUENCE [LARGE SCALE GENOMIC DNA]</scope>
    <source>
        <strain evidence="2 3">ICT_H3.1</strain>
    </source>
</reference>
<keyword evidence="1" id="KW-0812">Transmembrane</keyword>
<name>A0ABT0UD98_9BACT</name>
<sequence length="89" mass="9555">MLADHDGSEHEFEGKVGDFAFLISIAIPSLSQLKTVLLTKRMRAMAVTEALLLWVSSFAPAIKKSAVVFGIAPHDRGGFLGHLKLAAAH</sequence>
<comment type="caution">
    <text evidence="2">The sequence shown here is derived from an EMBL/GenBank/DDBJ whole genome shotgun (WGS) entry which is preliminary data.</text>
</comment>
<feature type="transmembrane region" description="Helical" evidence="1">
    <location>
        <begin position="51"/>
        <end position="72"/>
    </location>
</feature>
<dbReference type="EMBL" id="JAMQBK010000085">
    <property type="protein sequence ID" value="MCM2374440.1"/>
    <property type="molecule type" value="Genomic_DNA"/>
</dbReference>
<keyword evidence="3" id="KW-1185">Reference proteome</keyword>
<gene>
    <name evidence="2" type="ORF">NB063_27795</name>
</gene>
<feature type="transmembrane region" description="Helical" evidence="1">
    <location>
        <begin position="20"/>
        <end position="39"/>
    </location>
</feature>
<proteinExistence type="predicted"/>
<evidence type="ECO:0000256" key="1">
    <source>
        <dbReference type="SAM" id="Phobius"/>
    </source>
</evidence>
<protein>
    <submittedName>
        <fullName evidence="2">Uncharacterized protein</fullName>
    </submittedName>
</protein>
<evidence type="ECO:0000313" key="3">
    <source>
        <dbReference type="Proteomes" id="UP001202961"/>
    </source>
</evidence>